<feature type="region of interest" description="Disordered" evidence="1">
    <location>
        <begin position="186"/>
        <end position="211"/>
    </location>
</feature>
<feature type="region of interest" description="Disordered" evidence="1">
    <location>
        <begin position="227"/>
        <end position="249"/>
    </location>
</feature>
<dbReference type="Proteomes" id="UP000324705">
    <property type="component" value="Chromosome 5A"/>
</dbReference>
<keyword evidence="3" id="KW-1185">Reference proteome</keyword>
<accession>A0A9R0U107</accession>
<name>A0A9R0U107_TRITD</name>
<gene>
    <name evidence="2" type="ORF">TRITD_5Av1G221290</name>
</gene>
<organism evidence="2 3">
    <name type="scientific">Triticum turgidum subsp. durum</name>
    <name type="common">Durum wheat</name>
    <name type="synonym">Triticum durum</name>
    <dbReference type="NCBI Taxonomy" id="4567"/>
    <lineage>
        <taxon>Eukaryota</taxon>
        <taxon>Viridiplantae</taxon>
        <taxon>Streptophyta</taxon>
        <taxon>Embryophyta</taxon>
        <taxon>Tracheophyta</taxon>
        <taxon>Spermatophyta</taxon>
        <taxon>Magnoliopsida</taxon>
        <taxon>Liliopsida</taxon>
        <taxon>Poales</taxon>
        <taxon>Poaceae</taxon>
        <taxon>BOP clade</taxon>
        <taxon>Pooideae</taxon>
        <taxon>Triticodae</taxon>
        <taxon>Triticeae</taxon>
        <taxon>Triticinae</taxon>
        <taxon>Triticum</taxon>
    </lineage>
</organism>
<feature type="region of interest" description="Disordered" evidence="1">
    <location>
        <begin position="83"/>
        <end position="104"/>
    </location>
</feature>
<dbReference type="Gramene" id="TRITD5Av1G221290.1">
    <property type="protein sequence ID" value="TRITD5Av1G221290.1"/>
    <property type="gene ID" value="TRITD5Av1G221290"/>
</dbReference>
<sequence>MEVVRMGDASDACYEHVHASLDSLLQSAAPLPLKKNGLGFEERVIANADARHSANGENALAGVQGDRNQSAANSFSTNALQCLAAPEKRKGPGRPTNSRDKAPYEGLSISKSKWGGGVVCILPLRITIAILIRISLKNGVLHLMEVSVADSATSGATMGAARDEFDGMNLPPSPPSRLISTSSAWSTTDLPAEGGDANEEGEVVQEQESETQELGCVVEQVSWEEGFGDFDPAADPGSPRSTGSSTADNESGKFFLQRAHDHQVKGYVNVRRAGVASEDNEMPPYAKRKRKRVLANDCSGGGPSMRRSRRTLVLVPEYLAVAGQVVPAQPPSLLAESAVLRGRVVKCTWSCHQILHLGLRSYGLVDRTGMASLLTAAWTGEADRRFYAWMLSRFSWEDMRFTFPDGEYRYFSPRSIVRTLGLKNSGRQEMFACVLCNGGTGEYDLAEWAFEIIRAAVKKLQKDLEAGVRTLIVGGSHLALIPWFFDWIDFGANNVEPHTVPRISVYTGQICRRLIYLIREYPNIFTTKPYDAFNPLDDVWHGVVGEYGGFLQQPALELIAASQQDAMVSVQEQRGQEPDYDSGKITAIQEHSMLSEQRQGGQGPACDYGRNGNAKKLSAAKGKWAADDSSDSSSSDSDDEPVDRSVRLARRLEEAGRRGLHCIVYQNVLPT</sequence>
<evidence type="ECO:0000313" key="2">
    <source>
        <dbReference type="EMBL" id="VAI23446.1"/>
    </source>
</evidence>
<dbReference type="AlphaFoldDB" id="A0A9R0U107"/>
<evidence type="ECO:0000256" key="1">
    <source>
        <dbReference type="SAM" id="MobiDB-lite"/>
    </source>
</evidence>
<protein>
    <submittedName>
        <fullName evidence="2">Uncharacterized protein</fullName>
    </submittedName>
</protein>
<dbReference type="OMA" id="YEHVHAS"/>
<dbReference type="EMBL" id="LT934119">
    <property type="protein sequence ID" value="VAI23446.1"/>
    <property type="molecule type" value="Genomic_DNA"/>
</dbReference>
<evidence type="ECO:0000313" key="3">
    <source>
        <dbReference type="Proteomes" id="UP000324705"/>
    </source>
</evidence>
<feature type="region of interest" description="Disordered" evidence="1">
    <location>
        <begin position="619"/>
        <end position="644"/>
    </location>
</feature>
<feature type="region of interest" description="Disordered" evidence="1">
    <location>
        <begin position="281"/>
        <end position="305"/>
    </location>
</feature>
<feature type="compositionally biased region" description="Polar residues" evidence="1">
    <location>
        <begin position="239"/>
        <end position="249"/>
    </location>
</feature>
<feature type="compositionally biased region" description="Acidic residues" evidence="1">
    <location>
        <begin position="196"/>
        <end position="211"/>
    </location>
</feature>
<reference evidence="2 3" key="1">
    <citation type="submission" date="2017-09" db="EMBL/GenBank/DDBJ databases">
        <authorList>
            <consortium name="International Durum Wheat Genome Sequencing Consortium (IDWGSC)"/>
            <person name="Milanesi L."/>
        </authorList>
    </citation>
    <scope>NUCLEOTIDE SEQUENCE [LARGE SCALE GENOMIC DNA]</scope>
    <source>
        <strain evidence="3">cv. Svevo</strain>
    </source>
</reference>
<proteinExistence type="predicted"/>